<dbReference type="Pfam" id="PF04446">
    <property type="entry name" value="Thg1"/>
    <property type="match status" value="1"/>
</dbReference>
<reference evidence="18 19" key="1">
    <citation type="submission" date="2019-12" db="EMBL/GenBank/DDBJ databases">
        <authorList>
            <person name="Scholz U."/>
            <person name="Mascher M."/>
            <person name="Fiebig A."/>
        </authorList>
    </citation>
    <scope>NUCLEOTIDE SEQUENCE</scope>
</reference>
<evidence type="ECO:0000256" key="10">
    <source>
        <dbReference type="ARBA" id="ARBA00022842"/>
    </source>
</evidence>
<evidence type="ECO:0000256" key="2">
    <source>
        <dbReference type="ARBA" id="ARBA00004123"/>
    </source>
</evidence>
<name>A0A7I8J5R2_SPIIN</name>
<keyword evidence="12" id="KW-0539">Nucleus</keyword>
<evidence type="ECO:0000256" key="13">
    <source>
        <dbReference type="ARBA" id="ARBA00047281"/>
    </source>
</evidence>
<keyword evidence="19" id="KW-1185">Reference proteome</keyword>
<keyword evidence="11 14" id="KW-0342">GTP-binding</keyword>
<protein>
    <recommendedName>
        <fullName evidence="4 14">tRNA(His) guanylyltransferase</fullName>
        <ecNumber evidence="4 14">2.7.7.79</ecNumber>
    </recommendedName>
    <alternativeName>
        <fullName evidence="14">tRNA-histidine guanylyltransferase</fullName>
    </alternativeName>
</protein>
<evidence type="ECO:0000256" key="14">
    <source>
        <dbReference type="PIRNR" id="PIRNR028980"/>
    </source>
</evidence>
<evidence type="ECO:0000256" key="5">
    <source>
        <dbReference type="ARBA" id="ARBA00022679"/>
    </source>
</evidence>
<keyword evidence="6 14" id="KW-0819">tRNA processing</keyword>
<dbReference type="GO" id="GO:0008193">
    <property type="term" value="F:tRNA guanylyltransferase activity"/>
    <property type="evidence" value="ECO:0007669"/>
    <property type="project" value="UniProtKB-UniRule"/>
</dbReference>
<keyword evidence="5 14" id="KW-0808">Transferase</keyword>
<organism evidence="18">
    <name type="scientific">Spirodela intermedia</name>
    <name type="common">Intermediate duckweed</name>
    <dbReference type="NCBI Taxonomy" id="51605"/>
    <lineage>
        <taxon>Eukaryota</taxon>
        <taxon>Viridiplantae</taxon>
        <taxon>Streptophyta</taxon>
        <taxon>Embryophyta</taxon>
        <taxon>Tracheophyta</taxon>
        <taxon>Spermatophyta</taxon>
        <taxon>Magnoliopsida</taxon>
        <taxon>Liliopsida</taxon>
        <taxon>Araceae</taxon>
        <taxon>Lemnoideae</taxon>
        <taxon>Spirodela</taxon>
    </lineage>
</organism>
<comment type="similarity">
    <text evidence="3 14">Belongs to the tRNA(His) guanylyltransferase family.</text>
</comment>
<dbReference type="AlphaFoldDB" id="A0A7I8J5R2"/>
<dbReference type="PIRSF" id="PIRSF028980">
    <property type="entry name" value="tRNAHis_guanylyltransferase"/>
    <property type="match status" value="1"/>
</dbReference>
<comment type="function">
    <text evidence="1 14">Adds a GMP to the 5'-end of tRNA(His) after transcription and RNase P cleavage.</text>
</comment>
<dbReference type="InterPro" id="IPR024956">
    <property type="entry name" value="tRNAHis_GuaTrfase_cat"/>
</dbReference>
<dbReference type="GO" id="GO:0005525">
    <property type="term" value="F:GTP binding"/>
    <property type="evidence" value="ECO:0007669"/>
    <property type="project" value="UniProtKB-UniRule"/>
</dbReference>
<dbReference type="InterPro" id="IPR038469">
    <property type="entry name" value="tRNAHis_GuaTrfase_Thg1_sf"/>
</dbReference>
<dbReference type="EC" id="2.7.7.79" evidence="4 14"/>
<keyword evidence="7 14" id="KW-0548">Nucleotidyltransferase</keyword>
<evidence type="ECO:0000256" key="15">
    <source>
        <dbReference type="PIRSR" id="PIRSR028980-2"/>
    </source>
</evidence>
<evidence type="ECO:0000313" key="18">
    <source>
        <dbReference type="EMBL" id="CAA2625759.1"/>
    </source>
</evidence>
<evidence type="ECO:0000256" key="6">
    <source>
        <dbReference type="ARBA" id="ARBA00022694"/>
    </source>
</evidence>
<feature type="domain" description="Thg1 C-terminal" evidence="17">
    <location>
        <begin position="142"/>
        <end position="244"/>
    </location>
</feature>
<evidence type="ECO:0000256" key="1">
    <source>
        <dbReference type="ARBA" id="ARBA00002939"/>
    </source>
</evidence>
<keyword evidence="8 14" id="KW-0479">Metal-binding</keyword>
<comment type="catalytic activity">
    <reaction evidence="13 14">
        <text>a 5'-end ribonucleotide-tRNA(His) + GTP + ATP + H2O = a 5'-end phospho-guanosine-ribonucleotide-tRNA(His) + AMP + 2 diphosphate + H(+)</text>
        <dbReference type="Rhea" id="RHEA:54564"/>
        <dbReference type="Rhea" id="RHEA-COMP:14193"/>
        <dbReference type="Rhea" id="RHEA-COMP:14917"/>
        <dbReference type="ChEBI" id="CHEBI:15377"/>
        <dbReference type="ChEBI" id="CHEBI:15378"/>
        <dbReference type="ChEBI" id="CHEBI:30616"/>
        <dbReference type="ChEBI" id="CHEBI:33019"/>
        <dbReference type="ChEBI" id="CHEBI:37565"/>
        <dbReference type="ChEBI" id="CHEBI:138282"/>
        <dbReference type="ChEBI" id="CHEBI:141847"/>
        <dbReference type="ChEBI" id="CHEBI:456215"/>
        <dbReference type="EC" id="2.7.7.79"/>
    </reaction>
</comment>
<dbReference type="Gene3D" id="3.30.70.3000">
    <property type="match status" value="1"/>
</dbReference>
<dbReference type="InterPro" id="IPR007537">
    <property type="entry name" value="tRNAHis_GuaTrfase_Thg1"/>
</dbReference>
<comment type="subcellular location">
    <subcellularLocation>
        <location evidence="2">Nucleus</location>
    </subcellularLocation>
</comment>
<dbReference type="EMBL" id="LR743596">
    <property type="protein sequence ID" value="CAA2625759.1"/>
    <property type="molecule type" value="Genomic_DNA"/>
</dbReference>
<feature type="domain" description="tRNAHis guanylyltransferase catalytic" evidence="16">
    <location>
        <begin position="6"/>
        <end position="135"/>
    </location>
</feature>
<feature type="binding site" evidence="15">
    <location>
        <position position="30"/>
    </location>
    <ligand>
        <name>Mg(2+)</name>
        <dbReference type="ChEBI" id="CHEBI:18420"/>
        <label>1</label>
        <note>catalytic</note>
    </ligand>
</feature>
<dbReference type="PANTHER" id="PTHR12729">
    <property type="entry name" value="TRNA(HIS) GUANYLYLTRANSFERASE-RELATED"/>
    <property type="match status" value="1"/>
</dbReference>
<comment type="cofactor">
    <cofactor evidence="15">
        <name>Mg(2+)</name>
        <dbReference type="ChEBI" id="CHEBI:18420"/>
    </cofactor>
    <text evidence="15">Binds 2 magnesium ions per subunit.</text>
</comment>
<proteinExistence type="inferred from homology"/>
<evidence type="ECO:0000256" key="11">
    <source>
        <dbReference type="ARBA" id="ARBA00023134"/>
    </source>
</evidence>
<evidence type="ECO:0000256" key="9">
    <source>
        <dbReference type="ARBA" id="ARBA00022741"/>
    </source>
</evidence>
<dbReference type="FunFam" id="3.30.70.3000:FF:000002">
    <property type="entry name" value="tRNA(His) guanylyltransferase 1"/>
    <property type="match status" value="1"/>
</dbReference>
<dbReference type="InterPro" id="IPR025845">
    <property type="entry name" value="Thg1_C_dom"/>
</dbReference>
<evidence type="ECO:0000259" key="17">
    <source>
        <dbReference type="Pfam" id="PF14413"/>
    </source>
</evidence>
<evidence type="ECO:0000256" key="4">
    <source>
        <dbReference type="ARBA" id="ARBA00012511"/>
    </source>
</evidence>
<dbReference type="Proteomes" id="UP001189122">
    <property type="component" value="Unassembled WGS sequence"/>
</dbReference>
<dbReference type="GO" id="GO:0006400">
    <property type="term" value="P:tRNA modification"/>
    <property type="evidence" value="ECO:0007669"/>
    <property type="project" value="UniProtKB-UniRule"/>
</dbReference>
<accession>A0A7I8J5R2</accession>
<evidence type="ECO:0000256" key="7">
    <source>
        <dbReference type="ARBA" id="ARBA00022695"/>
    </source>
</evidence>
<keyword evidence="9 14" id="KW-0547">Nucleotide-binding</keyword>
<gene>
    <name evidence="18" type="ORF">SI7747_09011494</name>
</gene>
<evidence type="ECO:0000256" key="8">
    <source>
        <dbReference type="ARBA" id="ARBA00022723"/>
    </source>
</evidence>
<dbReference type="GO" id="GO:0000287">
    <property type="term" value="F:magnesium ion binding"/>
    <property type="evidence" value="ECO:0007669"/>
    <property type="project" value="UniProtKB-UniRule"/>
</dbReference>
<keyword evidence="10 14" id="KW-0460">Magnesium</keyword>
<dbReference type="GO" id="GO:0005654">
    <property type="term" value="C:nucleoplasm"/>
    <property type="evidence" value="ECO:0007669"/>
    <property type="project" value="UniProtKB-ARBA"/>
</dbReference>
<evidence type="ECO:0000256" key="12">
    <source>
        <dbReference type="ARBA" id="ARBA00023242"/>
    </source>
</evidence>
<dbReference type="Pfam" id="PF14413">
    <property type="entry name" value="Thg1C"/>
    <property type="match status" value="1"/>
</dbReference>
<evidence type="ECO:0000313" key="19">
    <source>
        <dbReference type="Proteomes" id="UP001189122"/>
    </source>
</evidence>
<evidence type="ECO:0000256" key="3">
    <source>
        <dbReference type="ARBA" id="ARBA00010113"/>
    </source>
</evidence>
<sequence length="260" mass="31052">MAKSEYEYVREQERDDRLPKFNWIVVRINGCDFHRFSKIHGFDRPNDERPLNLMNDCAISVLEQFPDIVFAYGFRHEYSFIWKETTKFYERRESKLLSLSVSFFTSVYVMKWRVFFPEQELAYPPSFDGRVMCFPGPGARLIRDYLSLRQNDCHIFNQKNTCSWMLVNSGRTESEAEEYLEGTQESERNELLFQQFGINYNNLPAMFRKGSSLFRDQEDVTVKLDDGGNPIRRTRKKIKVEHSDLSRKGFWRWHPEILSD</sequence>
<dbReference type="EMBL" id="CACRZD030000009">
    <property type="protein sequence ID" value="CAA6665105.1"/>
    <property type="molecule type" value="Genomic_DNA"/>
</dbReference>
<evidence type="ECO:0000259" key="16">
    <source>
        <dbReference type="Pfam" id="PF04446"/>
    </source>
</evidence>
<dbReference type="PANTHER" id="PTHR12729:SF6">
    <property type="entry name" value="TRNA(HIS) GUANYLYLTRANSFERASE-RELATED"/>
    <property type="match status" value="1"/>
</dbReference>